<dbReference type="EMBL" id="JAFMPM010000005">
    <property type="protein sequence ID" value="MBO0611695.1"/>
    <property type="molecule type" value="Genomic_DNA"/>
</dbReference>
<proteinExistence type="predicted"/>
<dbReference type="Proteomes" id="UP000664466">
    <property type="component" value="Unassembled WGS sequence"/>
</dbReference>
<evidence type="ECO:0000313" key="1">
    <source>
        <dbReference type="EMBL" id="MBO0611695.1"/>
    </source>
</evidence>
<reference evidence="1 3" key="1">
    <citation type="submission" date="2021-03" db="EMBL/GenBank/DDBJ databases">
        <title>Draft genome and methylome analysis of Thiotrix fructosivoruns ATCC 49748.</title>
        <authorList>
            <person name="Fomenkov A."/>
            <person name="Grabovich M.Y."/>
            <person name="Roberts R.J."/>
        </authorList>
    </citation>
    <scope>NUCLEOTIDE SEQUENCE [LARGE SCALE GENOMIC DNA]</scope>
    <source>
        <strain evidence="1 3">ATCC 49748</strain>
        <plasmid evidence="1">pTfr446</plasmid>
    </source>
</reference>
<keyword evidence="3" id="KW-1185">Reference proteome</keyword>
<dbReference type="AlphaFoldDB" id="A0A8B0SI97"/>
<keyword evidence="1" id="KW-0614">Plasmid</keyword>
<dbReference type="EMBL" id="CP072748">
    <property type="protein sequence ID" value="QTX10645.1"/>
    <property type="molecule type" value="Genomic_DNA"/>
</dbReference>
<name>A0A8B0SI97_9GAMM</name>
<dbReference type="RefSeq" id="WP_207249587.1">
    <property type="nucleotide sequence ID" value="NZ_JAFMPM010000005.1"/>
</dbReference>
<organism evidence="2">
    <name type="scientific">Thiothrix fructosivorans</name>
    <dbReference type="NCBI Taxonomy" id="111770"/>
    <lineage>
        <taxon>Bacteria</taxon>
        <taxon>Pseudomonadati</taxon>
        <taxon>Pseudomonadota</taxon>
        <taxon>Gammaproteobacteria</taxon>
        <taxon>Thiotrichales</taxon>
        <taxon>Thiotrichaceae</taxon>
        <taxon>Thiothrix</taxon>
    </lineage>
</organism>
<reference evidence="2" key="2">
    <citation type="submission" date="2021-04" db="EMBL/GenBank/DDBJ databases">
        <title>Complete Genome and methylome analysis of Thiothrix fructosivorans ATCC 49748.</title>
        <authorList>
            <person name="Fomenkov A."/>
            <person name="Sun L."/>
            <person name="Vincze T."/>
            <person name="Grabovich M.Y."/>
            <person name="Roberts R.J."/>
        </authorList>
    </citation>
    <scope>NUCLEOTIDE SEQUENCE</scope>
    <source>
        <strain evidence="2">ATCC 49748</strain>
    </source>
</reference>
<gene>
    <name evidence="2" type="ORF">J1836_019105</name>
    <name evidence="1" type="ORF">J1836_01960</name>
</gene>
<protein>
    <submittedName>
        <fullName evidence="2">Uncharacterized protein</fullName>
    </submittedName>
</protein>
<evidence type="ECO:0000313" key="2">
    <source>
        <dbReference type="EMBL" id="QTX10645.1"/>
    </source>
</evidence>
<evidence type="ECO:0000313" key="3">
    <source>
        <dbReference type="Proteomes" id="UP000664466"/>
    </source>
</evidence>
<accession>A0A8B0SI97</accession>
<geneLocation type="plasmid" evidence="1">
    <name>pTfr446</name>
</geneLocation>
<sequence length="103" mass="11943">MKLNCYSTEYLAEIIWKRAIEWDTTRSWDSVVDNLNSVLAACQPGKTRDDVEFLIGLAEHRKRAVMLDIAQMTPEQQFRLILDGDYKIPASELIQECFVEEFA</sequence>